<dbReference type="InterPro" id="IPR000073">
    <property type="entry name" value="AB_hydrolase_1"/>
</dbReference>
<dbReference type="InterPro" id="IPR050266">
    <property type="entry name" value="AB_hydrolase_sf"/>
</dbReference>
<dbReference type="Pfam" id="PF00561">
    <property type="entry name" value="Abhydrolase_1"/>
    <property type="match status" value="1"/>
</dbReference>
<dbReference type="KEGG" id="brs:S23_50110"/>
<proteinExistence type="predicted"/>
<evidence type="ECO:0000313" key="3">
    <source>
        <dbReference type="Proteomes" id="UP000007886"/>
    </source>
</evidence>
<keyword evidence="3" id="KW-1185">Reference proteome</keyword>
<protein>
    <submittedName>
        <fullName evidence="2">Hydrolase</fullName>
    </submittedName>
</protein>
<evidence type="ECO:0000313" key="2">
    <source>
        <dbReference type="EMBL" id="BAL78205.1"/>
    </source>
</evidence>
<keyword evidence="2" id="KW-0378">Hydrolase</keyword>
<dbReference type="AlphaFoldDB" id="A0AAI8QE69"/>
<dbReference type="InterPro" id="IPR029058">
    <property type="entry name" value="AB_hydrolase_fold"/>
</dbReference>
<evidence type="ECO:0000259" key="1">
    <source>
        <dbReference type="Pfam" id="PF00561"/>
    </source>
</evidence>
<dbReference type="SUPFAM" id="SSF53474">
    <property type="entry name" value="alpha/beta-Hydrolases"/>
    <property type="match status" value="1"/>
</dbReference>
<accession>A0AAI8QE69</accession>
<dbReference type="EMBL" id="AP012279">
    <property type="protein sequence ID" value="BAL78205.1"/>
    <property type="molecule type" value="Genomic_DNA"/>
</dbReference>
<dbReference type="GO" id="GO:0016787">
    <property type="term" value="F:hydrolase activity"/>
    <property type="evidence" value="ECO:0007669"/>
    <property type="project" value="UniProtKB-KW"/>
</dbReference>
<organism evidence="2 3">
    <name type="scientific">Bradyrhizobium cosmicum</name>
    <dbReference type="NCBI Taxonomy" id="1404864"/>
    <lineage>
        <taxon>Bacteria</taxon>
        <taxon>Pseudomonadati</taxon>
        <taxon>Pseudomonadota</taxon>
        <taxon>Alphaproteobacteria</taxon>
        <taxon>Hyphomicrobiales</taxon>
        <taxon>Nitrobacteraceae</taxon>
        <taxon>Bradyrhizobium</taxon>
    </lineage>
</organism>
<dbReference type="PANTHER" id="PTHR43798">
    <property type="entry name" value="MONOACYLGLYCEROL LIPASE"/>
    <property type="match status" value="1"/>
</dbReference>
<dbReference type="Proteomes" id="UP000007886">
    <property type="component" value="Chromosome"/>
</dbReference>
<sequence length="320" mass="34995">MFSFVPGSRTFGARSVAAIFAAILTILIVWSGRSALAAVEPFPAAFRIERISVNGVTLHVRVGGKGPAVVLLHGFADTGDMWAPLAKALYKDHTVIVPDLRGMGLSSQSAGGYDKKNQGVDIAMVMDKLNVQKADLVTHDIGNMVGYALAAQYSDRITKWVVIDAPLPGIGPWDEILKSPMLWHFNFRGPDVDRLVKGRERIYLDRFYNELSADPKAIDEATRNHYAKLYARPGNMHYAFEQFAAFGKDATDNKVFAGTKLNMPILALGAEKSFGDQQAAIMRDVGTRVDAGIITGSGHWIMEEQPVQTVSKVRAFLDGK</sequence>
<dbReference type="PANTHER" id="PTHR43798:SF33">
    <property type="entry name" value="HYDROLASE, PUTATIVE (AFU_ORTHOLOGUE AFUA_2G14860)-RELATED"/>
    <property type="match status" value="1"/>
</dbReference>
<gene>
    <name evidence="2" type="ORF">S23_50110</name>
</gene>
<dbReference type="RefSeq" id="WP_015687481.1">
    <property type="nucleotide sequence ID" value="NC_017082.1"/>
</dbReference>
<name>A0AAI8QE69_9BRAD</name>
<dbReference type="GO" id="GO:0016020">
    <property type="term" value="C:membrane"/>
    <property type="evidence" value="ECO:0007669"/>
    <property type="project" value="TreeGrafter"/>
</dbReference>
<feature type="domain" description="AB hydrolase-1" evidence="1">
    <location>
        <begin position="67"/>
        <end position="304"/>
    </location>
</feature>
<dbReference type="Gene3D" id="3.40.50.1820">
    <property type="entry name" value="alpha/beta hydrolase"/>
    <property type="match status" value="1"/>
</dbReference>
<reference evidence="2 3" key="1">
    <citation type="journal article" date="2012" name="Microbes Environ.">
        <title>Complete genome sequence of Bradyrhizobium sp. S23321: insights into symbiosis evolution in soil oligotrophs.</title>
        <authorList>
            <person name="Okubo T."/>
            <person name="Tsukui T."/>
            <person name="Maita H."/>
            <person name="Okamoto S."/>
            <person name="Oshima K."/>
            <person name="Fujisawa T."/>
            <person name="Saito A."/>
            <person name="Futamata H."/>
            <person name="Hattori R."/>
            <person name="Shimomura Y."/>
            <person name="Haruta S."/>
            <person name="Morimoto S."/>
            <person name="Wang Y."/>
            <person name="Sakai Y."/>
            <person name="Hattori M."/>
            <person name="Aizawa S."/>
            <person name="Nagashima K.V.P."/>
            <person name="Masuda S."/>
            <person name="Hattori T."/>
            <person name="Yamashita A."/>
            <person name="Bao Z."/>
            <person name="Hayatsu M."/>
            <person name="Kajiya-Kanegae H."/>
            <person name="Yoshinaga I."/>
            <person name="Sakamoto K."/>
            <person name="Toyota K."/>
            <person name="Nakao M."/>
            <person name="Kohara M."/>
            <person name="Anda M."/>
            <person name="Niwa R."/>
            <person name="Jung-Hwan P."/>
            <person name="Sameshima-Saito R."/>
            <person name="Tokuda S."/>
            <person name="Yamamoto S."/>
            <person name="Yamamoto S."/>
            <person name="Yokoyama T."/>
            <person name="Akutsu T."/>
            <person name="Nakamura Y."/>
            <person name="Nakahira-Yanaka Y."/>
            <person name="Takada Hoshino Y."/>
            <person name="Hirakawa H."/>
            <person name="Mitsui H."/>
            <person name="Terasawa K."/>
            <person name="Itakura M."/>
            <person name="Sato S."/>
            <person name="Ikeda-Ohtsubo W."/>
            <person name="Sakakura N."/>
            <person name="Kaminuma E."/>
            <person name="Minamisawa K."/>
        </authorList>
    </citation>
    <scope>NUCLEOTIDE SEQUENCE [LARGE SCALE GENOMIC DNA]</scope>
    <source>
        <strain evidence="2 3">S23321</strain>
    </source>
</reference>